<dbReference type="PANTHER" id="PTHR12526">
    <property type="entry name" value="GLYCOSYLTRANSFERASE"/>
    <property type="match status" value="1"/>
</dbReference>
<feature type="domain" description="Glycosyl transferase family 1" evidence="1">
    <location>
        <begin position="218"/>
        <end position="373"/>
    </location>
</feature>
<name>A0A7J3YU61_9CREN</name>
<dbReference type="Pfam" id="PF13439">
    <property type="entry name" value="Glyco_transf_4"/>
    <property type="match status" value="1"/>
</dbReference>
<gene>
    <name evidence="3" type="ORF">ENM70_01730</name>
</gene>
<keyword evidence="3" id="KW-0808">Transferase</keyword>
<reference evidence="3" key="1">
    <citation type="journal article" date="2020" name="mSystems">
        <title>Genome- and Community-Level Interaction Insights into Carbon Utilization and Element Cycling Functions of Hydrothermarchaeota in Hydrothermal Sediment.</title>
        <authorList>
            <person name="Zhou Z."/>
            <person name="Liu Y."/>
            <person name="Xu W."/>
            <person name="Pan J."/>
            <person name="Luo Z.H."/>
            <person name="Li M."/>
        </authorList>
    </citation>
    <scope>NUCLEOTIDE SEQUENCE [LARGE SCALE GENOMIC DNA]</scope>
    <source>
        <strain evidence="3">SpSt-1109</strain>
    </source>
</reference>
<dbReference type="InterPro" id="IPR028098">
    <property type="entry name" value="Glyco_trans_4-like_N"/>
</dbReference>
<evidence type="ECO:0000259" key="1">
    <source>
        <dbReference type="Pfam" id="PF00534"/>
    </source>
</evidence>
<dbReference type="AlphaFoldDB" id="A0A7J3YU61"/>
<dbReference type="CDD" id="cd03801">
    <property type="entry name" value="GT4_PimA-like"/>
    <property type="match status" value="1"/>
</dbReference>
<dbReference type="GO" id="GO:0016757">
    <property type="term" value="F:glycosyltransferase activity"/>
    <property type="evidence" value="ECO:0007669"/>
    <property type="project" value="InterPro"/>
</dbReference>
<dbReference type="Pfam" id="PF00534">
    <property type="entry name" value="Glycos_transf_1"/>
    <property type="match status" value="1"/>
</dbReference>
<dbReference type="PANTHER" id="PTHR12526:SF630">
    <property type="entry name" value="GLYCOSYLTRANSFERASE"/>
    <property type="match status" value="1"/>
</dbReference>
<dbReference type="SUPFAM" id="SSF53756">
    <property type="entry name" value="UDP-Glycosyltransferase/glycogen phosphorylase"/>
    <property type="match status" value="1"/>
</dbReference>
<feature type="domain" description="Glycosyltransferase subfamily 4-like N-terminal" evidence="2">
    <location>
        <begin position="18"/>
        <end position="185"/>
    </location>
</feature>
<comment type="caution">
    <text evidence="3">The sequence shown here is derived from an EMBL/GenBank/DDBJ whole genome shotgun (WGS) entry which is preliminary data.</text>
</comment>
<accession>A0A7J3YU61</accession>
<protein>
    <submittedName>
        <fullName evidence="3">Glycosyltransferase</fullName>
    </submittedName>
</protein>
<proteinExistence type="predicted"/>
<dbReference type="EMBL" id="DRYU01000037">
    <property type="protein sequence ID" value="HHP92335.1"/>
    <property type="molecule type" value="Genomic_DNA"/>
</dbReference>
<sequence>MACKMLALLSHEYPPYIFGGVATFSKQVAEWFSERGWRVIAIVGRAGIREKVSINKVSDRLIVVRLYFPEIPPRWLLYARVVRDYVERLAEKGCKVILSNNPLTSLAIPKNVRSRLRVITFFHGSIYSLLSLIHYAPFTDYFMLSPYELAYYSEAPLINCLTKRDLILSDLYVFVAKHVMEEFRDLYIDLAENIQSKGIVAYPGIEYFQLINLRKNMEKVDTDKIIIAFIGRLYYAKGIVYAVKAVESLVYNLNVRDVEFWIFGKGPLEQWVRSYIRKDKDLGNRVKLVGFVKRERLLTILTRYVDVLLHPSLYEGAPLAIIEACTLGIPVVTYDLLWAKEFVFDGINGYKEPYPFIDKLADGIIQALKLRNKIPLNLAEKYDRTKTFTKLENIIASMM</sequence>
<organism evidence="3">
    <name type="scientific">Ignisphaera aggregans</name>
    <dbReference type="NCBI Taxonomy" id="334771"/>
    <lineage>
        <taxon>Archaea</taxon>
        <taxon>Thermoproteota</taxon>
        <taxon>Thermoprotei</taxon>
        <taxon>Desulfurococcales</taxon>
        <taxon>Desulfurococcaceae</taxon>
        <taxon>Ignisphaera</taxon>
    </lineage>
</organism>
<dbReference type="InterPro" id="IPR001296">
    <property type="entry name" value="Glyco_trans_1"/>
</dbReference>
<evidence type="ECO:0000259" key="2">
    <source>
        <dbReference type="Pfam" id="PF13439"/>
    </source>
</evidence>
<dbReference type="Gene3D" id="3.40.50.2000">
    <property type="entry name" value="Glycogen Phosphorylase B"/>
    <property type="match status" value="2"/>
</dbReference>
<evidence type="ECO:0000313" key="3">
    <source>
        <dbReference type="EMBL" id="HHP92335.1"/>
    </source>
</evidence>